<dbReference type="Gene3D" id="3.30.300.130">
    <property type="entry name" value="Fe-S cluster assembly (FSCA)"/>
    <property type="match status" value="1"/>
</dbReference>
<proteinExistence type="predicted"/>
<dbReference type="RefSeq" id="WP_175052524.1">
    <property type="nucleotide sequence ID" value="NZ_CADIKC010000006.1"/>
</dbReference>
<dbReference type="InterPro" id="IPR001075">
    <property type="entry name" value="NIF_FeS_clus_asmbl_NifU_C"/>
</dbReference>
<accession>A0A6J5BU74</accession>
<dbReference type="GO" id="GO:0016226">
    <property type="term" value="P:iron-sulfur cluster assembly"/>
    <property type="evidence" value="ECO:0007669"/>
    <property type="project" value="InterPro"/>
</dbReference>
<gene>
    <name evidence="2" type="ORF">LMG24238_04648</name>
</gene>
<sequence length="216" mass="23352">MSNESAVVAQQHRIDELIAALEALDDPRAREPAKELLQVVLDLHTNGLARLMEIVSEAGVMDDAMIEAFERDAGVSALLLLHGLHPQDLPTRVSRAVEKMRPLLGVQGIQIELLDAAEEAVRVGVAGRLQGKHNSVGELQQEIERSIFEAAPEAMRVEIAGLPDVNVHELRFVPHHTEALNDVVKDAANHVANQIASDVVSDVTSEVASRTEAGAQ</sequence>
<dbReference type="InterPro" id="IPR034904">
    <property type="entry name" value="FSCA_dom_sf"/>
</dbReference>
<protein>
    <recommendedName>
        <fullName evidence="1">NIF system FeS cluster assembly NifU C-terminal domain-containing protein</fullName>
    </recommendedName>
</protein>
<dbReference type="Pfam" id="PF01106">
    <property type="entry name" value="NifU"/>
    <property type="match status" value="1"/>
</dbReference>
<name>A0A6J5BU74_9BURK</name>
<organism evidence="2 3">
    <name type="scientific">Paraburkholderia sediminicola</name>
    <dbReference type="NCBI Taxonomy" id="458836"/>
    <lineage>
        <taxon>Bacteria</taxon>
        <taxon>Pseudomonadati</taxon>
        <taxon>Pseudomonadota</taxon>
        <taxon>Betaproteobacteria</taxon>
        <taxon>Burkholderiales</taxon>
        <taxon>Burkholderiaceae</taxon>
        <taxon>Paraburkholderia</taxon>
    </lineage>
</organism>
<dbReference type="GeneID" id="97043255"/>
<dbReference type="AlphaFoldDB" id="A0A6J5BU74"/>
<dbReference type="EMBL" id="CADIKC010000006">
    <property type="protein sequence ID" value="CAB3717691.1"/>
    <property type="molecule type" value="Genomic_DNA"/>
</dbReference>
<dbReference type="GO" id="GO:0051536">
    <property type="term" value="F:iron-sulfur cluster binding"/>
    <property type="evidence" value="ECO:0007669"/>
    <property type="project" value="InterPro"/>
</dbReference>
<evidence type="ECO:0000313" key="3">
    <source>
        <dbReference type="Proteomes" id="UP000494255"/>
    </source>
</evidence>
<dbReference type="Proteomes" id="UP000494255">
    <property type="component" value="Unassembled WGS sequence"/>
</dbReference>
<dbReference type="GO" id="GO:0005506">
    <property type="term" value="F:iron ion binding"/>
    <property type="evidence" value="ECO:0007669"/>
    <property type="project" value="InterPro"/>
</dbReference>
<feature type="domain" description="NIF system FeS cluster assembly NifU C-terminal" evidence="1">
    <location>
        <begin position="93"/>
        <end position="158"/>
    </location>
</feature>
<evidence type="ECO:0000259" key="1">
    <source>
        <dbReference type="Pfam" id="PF01106"/>
    </source>
</evidence>
<keyword evidence="3" id="KW-1185">Reference proteome</keyword>
<evidence type="ECO:0000313" key="2">
    <source>
        <dbReference type="EMBL" id="CAB3717691.1"/>
    </source>
</evidence>
<reference evidence="2 3" key="1">
    <citation type="submission" date="2020-04" db="EMBL/GenBank/DDBJ databases">
        <authorList>
            <person name="De Canck E."/>
        </authorList>
    </citation>
    <scope>NUCLEOTIDE SEQUENCE [LARGE SCALE GENOMIC DNA]</scope>
    <source>
        <strain evidence="2 3">LMG 24238</strain>
    </source>
</reference>